<dbReference type="EMBL" id="QKZL01000010">
    <property type="protein sequence ID" value="PZX15264.1"/>
    <property type="molecule type" value="Genomic_DNA"/>
</dbReference>
<gene>
    <name evidence="2" type="ORF">LX81_02567</name>
</gene>
<feature type="transmembrane region" description="Helical" evidence="1">
    <location>
        <begin position="413"/>
        <end position="431"/>
    </location>
</feature>
<feature type="transmembrane region" description="Helical" evidence="1">
    <location>
        <begin position="362"/>
        <end position="380"/>
    </location>
</feature>
<keyword evidence="1" id="KW-0812">Transmembrane</keyword>
<keyword evidence="1" id="KW-1133">Transmembrane helix</keyword>
<evidence type="ECO:0000313" key="3">
    <source>
        <dbReference type="Proteomes" id="UP000248916"/>
    </source>
</evidence>
<dbReference type="Proteomes" id="UP000248916">
    <property type="component" value="Unassembled WGS sequence"/>
</dbReference>
<feature type="transmembrane region" description="Helical" evidence="1">
    <location>
        <begin position="12"/>
        <end position="35"/>
    </location>
</feature>
<feature type="transmembrane region" description="Helical" evidence="1">
    <location>
        <begin position="245"/>
        <end position="265"/>
    </location>
</feature>
<evidence type="ECO:0008006" key="4">
    <source>
        <dbReference type="Google" id="ProtNLM"/>
    </source>
</evidence>
<keyword evidence="3" id="KW-1185">Reference proteome</keyword>
<organism evidence="2 3">
    <name type="scientific">Palleronia aestuarii</name>
    <dbReference type="NCBI Taxonomy" id="568105"/>
    <lineage>
        <taxon>Bacteria</taxon>
        <taxon>Pseudomonadati</taxon>
        <taxon>Pseudomonadota</taxon>
        <taxon>Alphaproteobacteria</taxon>
        <taxon>Rhodobacterales</taxon>
        <taxon>Roseobacteraceae</taxon>
        <taxon>Palleronia</taxon>
    </lineage>
</organism>
<feature type="transmembrane region" description="Helical" evidence="1">
    <location>
        <begin position="221"/>
        <end position="238"/>
    </location>
</feature>
<evidence type="ECO:0000313" key="2">
    <source>
        <dbReference type="EMBL" id="PZX15264.1"/>
    </source>
</evidence>
<dbReference type="OrthoDB" id="7842542at2"/>
<comment type="caution">
    <text evidence="2">The sequence shown here is derived from an EMBL/GenBank/DDBJ whole genome shotgun (WGS) entry which is preliminary data.</text>
</comment>
<accession>A0A2W7NEW2</accession>
<name>A0A2W7NEW2_9RHOB</name>
<evidence type="ECO:0000256" key="1">
    <source>
        <dbReference type="SAM" id="Phobius"/>
    </source>
</evidence>
<sequence>MERSSAVSTAGAGIFGARAVSLAIAAAGALFYALLGTGIGPHATEDAFGADIYDLYYLAILDGRFDLPVRVLRFEGHYAPDGTGYLYHGPAPLLTRFALGWAWPLPQVSMAHLSVWFWAAAGTACFHLALADIARRLWPEESRSRTLWAGLLALVVWFGSPGVLLAAGPSLYHETIALAYGVTGAFVLLWTRIALSGRPWGWTLAGLAICAALALHARPNVAVGLYLGAMIAIGLALWNDRRRAVLPALLAIAILGAGGAGYLGFNAMRFGSAMTVHGSYDASSVRYGPVFWGREEPDSPRASAFLEHGRFNVQRILPNLALYTVDMPAGYFLRSTSRAIEAAYRRATADLGYIRIGGPTVGMLWLWTGWIALSAAALFARNMPRRLVALLAATGGAALLTLSYGTVELRYRFDLWPALATLAALGLYAVVPRLSRPGGAPVVTALLSATMLAGLLVSGLTTYAYRDDFNTIYPPDAETTFYAHWSEEECREKGRDLDLSPDRLAQICATPSLGGRAD</sequence>
<dbReference type="RefSeq" id="WP_111537694.1">
    <property type="nucleotide sequence ID" value="NZ_QKZL01000010.1"/>
</dbReference>
<feature type="transmembrane region" description="Helical" evidence="1">
    <location>
        <begin position="115"/>
        <end position="134"/>
    </location>
</feature>
<feature type="transmembrane region" description="Helical" evidence="1">
    <location>
        <begin position="443"/>
        <end position="465"/>
    </location>
</feature>
<feature type="transmembrane region" description="Helical" evidence="1">
    <location>
        <begin position="197"/>
        <end position="215"/>
    </location>
</feature>
<keyword evidence="1" id="KW-0472">Membrane</keyword>
<reference evidence="2 3" key="1">
    <citation type="submission" date="2018-06" db="EMBL/GenBank/DDBJ databases">
        <title>Genomic Encyclopedia of Archaeal and Bacterial Type Strains, Phase II (KMG-II): from individual species to whole genera.</title>
        <authorList>
            <person name="Goeker M."/>
        </authorList>
    </citation>
    <scope>NUCLEOTIDE SEQUENCE [LARGE SCALE GENOMIC DNA]</scope>
    <source>
        <strain evidence="2 3">DSM 22009</strain>
    </source>
</reference>
<feature type="transmembrane region" description="Helical" evidence="1">
    <location>
        <begin position="387"/>
        <end position="407"/>
    </location>
</feature>
<feature type="transmembrane region" description="Helical" evidence="1">
    <location>
        <begin position="171"/>
        <end position="190"/>
    </location>
</feature>
<proteinExistence type="predicted"/>
<feature type="transmembrane region" description="Helical" evidence="1">
    <location>
        <begin position="146"/>
        <end position="165"/>
    </location>
</feature>
<dbReference type="AlphaFoldDB" id="A0A2W7NEW2"/>
<protein>
    <recommendedName>
        <fullName evidence="4">Dolichyl-phosphate-mannose-protein mannosyltransferase</fullName>
    </recommendedName>
</protein>